<evidence type="ECO:0000313" key="2">
    <source>
        <dbReference type="EMBL" id="PRO65585.1"/>
    </source>
</evidence>
<evidence type="ECO:0000313" key="3">
    <source>
        <dbReference type="Proteomes" id="UP000243650"/>
    </source>
</evidence>
<keyword evidence="3" id="KW-1185">Reference proteome</keyword>
<dbReference type="EMBL" id="PVNS01000007">
    <property type="protein sequence ID" value="PRO65585.1"/>
    <property type="molecule type" value="Genomic_DNA"/>
</dbReference>
<accession>A0A2P6MH22</accession>
<protein>
    <submittedName>
        <fullName evidence="2">Uncharacterized protein</fullName>
    </submittedName>
</protein>
<dbReference type="Proteomes" id="UP000243650">
    <property type="component" value="Unassembled WGS sequence"/>
</dbReference>
<feature type="region of interest" description="Disordered" evidence="1">
    <location>
        <begin position="40"/>
        <end position="62"/>
    </location>
</feature>
<sequence>MRSGKPGRTLFCFPPAQIVTAQRQAGYILWEKGDVFSIWSKRPRPNPPQPSTRTGRLLLEKM</sequence>
<dbReference type="AlphaFoldDB" id="A0A2P6MH22"/>
<comment type="caution">
    <text evidence="2">The sequence shown here is derived from an EMBL/GenBank/DDBJ whole genome shotgun (WGS) entry which is preliminary data.</text>
</comment>
<proteinExistence type="predicted"/>
<name>A0A2P6MH22_ALKUR</name>
<evidence type="ECO:0000256" key="1">
    <source>
        <dbReference type="SAM" id="MobiDB-lite"/>
    </source>
</evidence>
<gene>
    <name evidence="2" type="ORF">C6I21_08650</name>
</gene>
<organism evidence="2 3">
    <name type="scientific">Alkalicoccus urumqiensis</name>
    <name type="common">Bacillus urumqiensis</name>
    <dbReference type="NCBI Taxonomy" id="1548213"/>
    <lineage>
        <taxon>Bacteria</taxon>
        <taxon>Bacillati</taxon>
        <taxon>Bacillota</taxon>
        <taxon>Bacilli</taxon>
        <taxon>Bacillales</taxon>
        <taxon>Bacillaceae</taxon>
        <taxon>Alkalicoccus</taxon>
    </lineage>
</organism>
<reference evidence="2 3" key="1">
    <citation type="submission" date="2018-03" db="EMBL/GenBank/DDBJ databases">
        <title>Bacillus urumqiensis sp. nov., a moderately haloalkaliphilic bacterium isolated from a salt lake.</title>
        <authorList>
            <person name="Zhao B."/>
            <person name="Liao Z."/>
        </authorList>
    </citation>
    <scope>NUCLEOTIDE SEQUENCE [LARGE SCALE GENOMIC DNA]</scope>
    <source>
        <strain evidence="2 3">BZ-SZ-XJ18</strain>
    </source>
</reference>